<gene>
    <name evidence="1" type="ORF">NQ317_001501</name>
</gene>
<dbReference type="Proteomes" id="UP001162164">
    <property type="component" value="Unassembled WGS sequence"/>
</dbReference>
<name>A0ABQ9JXV8_9CUCU</name>
<reference evidence="1" key="1">
    <citation type="journal article" date="2023" name="Insect Mol. Biol.">
        <title>Genome sequencing provides insights into the evolution of gene families encoding plant cell wall-degrading enzymes in longhorned beetles.</title>
        <authorList>
            <person name="Shin N.R."/>
            <person name="Okamura Y."/>
            <person name="Kirsch R."/>
            <person name="Pauchet Y."/>
        </authorList>
    </citation>
    <scope>NUCLEOTIDE SEQUENCE</scope>
    <source>
        <strain evidence="1">MMC_N1</strain>
    </source>
</reference>
<organism evidence="1 2">
    <name type="scientific">Molorchus minor</name>
    <dbReference type="NCBI Taxonomy" id="1323400"/>
    <lineage>
        <taxon>Eukaryota</taxon>
        <taxon>Metazoa</taxon>
        <taxon>Ecdysozoa</taxon>
        <taxon>Arthropoda</taxon>
        <taxon>Hexapoda</taxon>
        <taxon>Insecta</taxon>
        <taxon>Pterygota</taxon>
        <taxon>Neoptera</taxon>
        <taxon>Endopterygota</taxon>
        <taxon>Coleoptera</taxon>
        <taxon>Polyphaga</taxon>
        <taxon>Cucujiformia</taxon>
        <taxon>Chrysomeloidea</taxon>
        <taxon>Cerambycidae</taxon>
        <taxon>Lamiinae</taxon>
        <taxon>Monochamini</taxon>
        <taxon>Molorchus</taxon>
    </lineage>
</organism>
<evidence type="ECO:0000313" key="2">
    <source>
        <dbReference type="Proteomes" id="UP001162164"/>
    </source>
</evidence>
<dbReference type="EMBL" id="JAPWTJ010000140">
    <property type="protein sequence ID" value="KAJ8982177.1"/>
    <property type="molecule type" value="Genomic_DNA"/>
</dbReference>
<evidence type="ECO:0000313" key="1">
    <source>
        <dbReference type="EMBL" id="KAJ8982177.1"/>
    </source>
</evidence>
<proteinExistence type="predicted"/>
<accession>A0ABQ9JXV8</accession>
<protein>
    <submittedName>
        <fullName evidence="1">Uncharacterized protein</fullName>
    </submittedName>
</protein>
<keyword evidence="2" id="KW-1185">Reference proteome</keyword>
<comment type="caution">
    <text evidence="1">The sequence shown here is derived from an EMBL/GenBank/DDBJ whole genome shotgun (WGS) entry which is preliminary data.</text>
</comment>
<sequence length="25" mass="3032">MCLPFRLFCPRLLNNVSIMYVFPQE</sequence>